<evidence type="ECO:0008006" key="3">
    <source>
        <dbReference type="Google" id="ProtNLM"/>
    </source>
</evidence>
<dbReference type="AlphaFoldDB" id="A0A6L8LX44"/>
<evidence type="ECO:0000313" key="2">
    <source>
        <dbReference type="Proteomes" id="UP000478571"/>
    </source>
</evidence>
<comment type="caution">
    <text evidence="1">The sequence shown here is derived from an EMBL/GenBank/DDBJ whole genome shotgun (WGS) entry which is preliminary data.</text>
</comment>
<organism evidence="1 2">
    <name type="scientific">Vibrio tetraodonis subsp. pristinus</name>
    <dbReference type="NCBI Taxonomy" id="2695891"/>
    <lineage>
        <taxon>Bacteria</taxon>
        <taxon>Pseudomonadati</taxon>
        <taxon>Pseudomonadota</taxon>
        <taxon>Gammaproteobacteria</taxon>
        <taxon>Vibrionales</taxon>
        <taxon>Vibrionaceae</taxon>
        <taxon>Vibrio</taxon>
    </lineage>
</organism>
<dbReference type="Proteomes" id="UP000478571">
    <property type="component" value="Unassembled WGS sequence"/>
</dbReference>
<dbReference type="EMBL" id="WWEU01000004">
    <property type="protein sequence ID" value="MYM60063.1"/>
    <property type="molecule type" value="Genomic_DNA"/>
</dbReference>
<proteinExistence type="predicted"/>
<reference evidence="1 2" key="1">
    <citation type="submission" date="2020-01" db="EMBL/GenBank/DDBJ databases">
        <title>Draft Genome Sequence of Vibrio sp. strain OCN044, Isolated from a Healthy Coral at Palmyra Atoll.</title>
        <authorList>
            <person name="Videau P."/>
            <person name="Loughran R."/>
            <person name="Esquivel A."/>
            <person name="Deadmond M."/>
            <person name="Paddock B.E."/>
            <person name="Saw J.H."/>
            <person name="Ushijima B."/>
        </authorList>
    </citation>
    <scope>NUCLEOTIDE SEQUENCE [LARGE SCALE GENOMIC DNA]</scope>
    <source>
        <strain evidence="1 2">OCN044</strain>
    </source>
</reference>
<accession>A0A6L8LX44</accession>
<sequence length="164" mass="17463">DVTAQVGGVEVSFGGQDASDVWVGKTSSKIQLSPGSDELLVEVMSYKDLSGNPAEQPNANDTATVSVKPFLTLDQEIVDNPIDSSAVIIHGSALGVASGAFLKLEVTRDEISEYSQDVQVDDKGIWTTETLDWGDWLLGTYTVIVSGPNNSDLTSEVKNTITIE</sequence>
<protein>
    <recommendedName>
        <fullName evidence="3">Bacterial Ig-like domain-containing protein</fullName>
    </recommendedName>
</protein>
<gene>
    <name evidence="1" type="ORF">GTG28_12590</name>
</gene>
<dbReference type="RefSeq" id="WP_160930325.1">
    <property type="nucleotide sequence ID" value="NZ_WWEU01000004.1"/>
</dbReference>
<name>A0A6L8LX44_9VIBR</name>
<feature type="non-terminal residue" evidence="1">
    <location>
        <position position="1"/>
    </location>
</feature>
<evidence type="ECO:0000313" key="1">
    <source>
        <dbReference type="EMBL" id="MYM60063.1"/>
    </source>
</evidence>
<keyword evidence="2" id="KW-1185">Reference proteome</keyword>